<gene>
    <name evidence="1" type="ordered locus">Bphyt_4771</name>
</gene>
<organism evidence="1 2">
    <name type="scientific">Paraburkholderia phytofirmans (strain DSM 17436 / LMG 22146 / PsJN)</name>
    <name type="common">Burkholderia phytofirmans</name>
    <dbReference type="NCBI Taxonomy" id="398527"/>
    <lineage>
        <taxon>Bacteria</taxon>
        <taxon>Pseudomonadati</taxon>
        <taxon>Pseudomonadota</taxon>
        <taxon>Betaproteobacteria</taxon>
        <taxon>Burkholderiales</taxon>
        <taxon>Burkholderiaceae</taxon>
        <taxon>Paraburkholderia</taxon>
    </lineage>
</organism>
<protein>
    <submittedName>
        <fullName evidence="1">Uncharacterized protein</fullName>
    </submittedName>
</protein>
<accession>B2TDU6</accession>
<proteinExistence type="predicted"/>
<sequence length="175" mass="18980">MSQCGLMPCNARAASLWVWVCCSVGTRIARYMFFSPGVWLDADCGKPADAERGASGARRIRSTCFPWANDCLPARSVVTERQLNGNQAAYGITVTVHGGSLSAFSTHVFVHAVGRAAFRTDRIGASERCRERRLATRCHSARRTCASTARANGANQGARRELLRRAPSACWQDGG</sequence>
<reference evidence="1 2" key="1">
    <citation type="journal article" date="2011" name="J. Bacteriol.">
        <title>Complete genome sequence of the plant growth-promoting endophyte Burkholderia phytofirmans strain PsJN.</title>
        <authorList>
            <person name="Weilharter A."/>
            <person name="Mitter B."/>
            <person name="Shin M.V."/>
            <person name="Chain P.S."/>
            <person name="Nowak J."/>
            <person name="Sessitsch A."/>
        </authorList>
    </citation>
    <scope>NUCLEOTIDE SEQUENCE [LARGE SCALE GENOMIC DNA]</scope>
    <source>
        <strain evidence="2">DSM 17436 / LMG 22146 / PsJN</strain>
    </source>
</reference>
<dbReference type="EMBL" id="CP001053">
    <property type="protein sequence ID" value="ACD19136.1"/>
    <property type="molecule type" value="Genomic_DNA"/>
</dbReference>
<dbReference type="KEGG" id="bpy:Bphyt_4771"/>
<dbReference type="AlphaFoldDB" id="B2TDU6"/>
<dbReference type="Proteomes" id="UP000001739">
    <property type="component" value="Chromosome 2"/>
</dbReference>
<evidence type="ECO:0000313" key="2">
    <source>
        <dbReference type="Proteomes" id="UP000001739"/>
    </source>
</evidence>
<dbReference type="HOGENOM" id="CLU_1529791_0_0_4"/>
<evidence type="ECO:0000313" key="1">
    <source>
        <dbReference type="EMBL" id="ACD19136.1"/>
    </source>
</evidence>
<name>B2TDU6_PARPJ</name>